<protein>
    <submittedName>
        <fullName evidence="1">Uncharacterized protein</fullName>
    </submittedName>
</protein>
<proteinExistence type="predicted"/>
<accession>A0A077ZYD3</accession>
<dbReference type="AlphaFoldDB" id="A0A077ZYD3"/>
<evidence type="ECO:0000313" key="1">
    <source>
        <dbReference type="EMBL" id="CDW74936.1"/>
    </source>
</evidence>
<keyword evidence="2" id="KW-1185">Reference proteome</keyword>
<organism evidence="1 2">
    <name type="scientific">Stylonychia lemnae</name>
    <name type="common">Ciliate</name>
    <dbReference type="NCBI Taxonomy" id="5949"/>
    <lineage>
        <taxon>Eukaryota</taxon>
        <taxon>Sar</taxon>
        <taxon>Alveolata</taxon>
        <taxon>Ciliophora</taxon>
        <taxon>Intramacronucleata</taxon>
        <taxon>Spirotrichea</taxon>
        <taxon>Stichotrichia</taxon>
        <taxon>Sporadotrichida</taxon>
        <taxon>Oxytrichidae</taxon>
        <taxon>Stylonychinae</taxon>
        <taxon>Stylonychia</taxon>
    </lineage>
</organism>
<dbReference type="Proteomes" id="UP000039865">
    <property type="component" value="Unassembled WGS sequence"/>
</dbReference>
<gene>
    <name evidence="1" type="primary">Contig5422.g5800</name>
    <name evidence="1" type="ORF">STYLEM_3920</name>
</gene>
<dbReference type="EMBL" id="CCKQ01003795">
    <property type="protein sequence ID" value="CDW74936.1"/>
    <property type="molecule type" value="Genomic_DNA"/>
</dbReference>
<evidence type="ECO:0000313" key="2">
    <source>
        <dbReference type="Proteomes" id="UP000039865"/>
    </source>
</evidence>
<reference evidence="1 2" key="1">
    <citation type="submission" date="2014-06" db="EMBL/GenBank/DDBJ databases">
        <authorList>
            <person name="Swart Estienne"/>
        </authorList>
    </citation>
    <scope>NUCLEOTIDE SEQUENCE [LARGE SCALE GENOMIC DNA]</scope>
    <source>
        <strain evidence="1 2">130c</strain>
    </source>
</reference>
<dbReference type="InParanoid" id="A0A077ZYD3"/>
<name>A0A077ZYD3_STYLE</name>
<sequence length="91" mass="10856">MGNYKKANYLKSNKRKTFDLHKQQDQIKKMDVNGQMKNNNFITEGVYNDIDYRKSSMDTLDNQLIQSFEPVDYIQSFKFGDLPQVNDYFKK</sequence>